<proteinExistence type="inferred from homology"/>
<sequence length="317" mass="36001">MDRISRKSSKGKQEKDLYHIIHKVPQGDGPYVKAKHAQLVDKEPEAAIVLFWKAINAGDRVDSALKDMAVVMKQLDRTEEAIEAVKSFRGLCSKSAQDSLDNVLIDLYKKSGKIEEQIELLKRKLRMIYQGEAFNGKPTKTARSHGKKFQVSVKQETSRLLVNNKEFIRVVPSALGSSILPFHGNLGWAYMQKSNFMMAEVVYRKAQMIDPDANKACNLGLCLIKQSRFDEAYSVIKDVLMGRLPGYDDFKSRKRAEELILELKSTNPSLEEPSDMLGLDDDFVKGLENLTNEWGPFRSKRLPIFEEISELRDQLAC</sequence>
<dbReference type="AlphaFoldDB" id="A0A7N2R3Y3"/>
<dbReference type="PANTHER" id="PTHR36326:SF14">
    <property type="entry name" value="PROTEIN SULFUR DEFICIENCY-INDUCED 1"/>
    <property type="match status" value="1"/>
</dbReference>
<dbReference type="EMBL" id="LRBV02000004">
    <property type="status" value="NOT_ANNOTATED_CDS"/>
    <property type="molecule type" value="Genomic_DNA"/>
</dbReference>
<keyword evidence="5" id="KW-0539">Nucleus</keyword>
<evidence type="ECO:0000256" key="6">
    <source>
        <dbReference type="ARBA" id="ARBA00025750"/>
    </source>
</evidence>
<dbReference type="GO" id="GO:0005634">
    <property type="term" value="C:nucleus"/>
    <property type="evidence" value="ECO:0007669"/>
    <property type="project" value="UniProtKB-SubCell"/>
</dbReference>
<dbReference type="InterPro" id="IPR011990">
    <property type="entry name" value="TPR-like_helical_dom_sf"/>
</dbReference>
<reference evidence="7 8" key="1">
    <citation type="journal article" date="2016" name="G3 (Bethesda)">
        <title>First Draft Assembly and Annotation of the Genome of a California Endemic Oak Quercus lobata Nee (Fagaceae).</title>
        <authorList>
            <person name="Sork V.L."/>
            <person name="Fitz-Gibbon S.T."/>
            <person name="Puiu D."/>
            <person name="Crepeau M."/>
            <person name="Gugger P.F."/>
            <person name="Sherman R."/>
            <person name="Stevens K."/>
            <person name="Langley C.H."/>
            <person name="Pellegrini M."/>
            <person name="Salzberg S.L."/>
        </authorList>
    </citation>
    <scope>NUCLEOTIDE SEQUENCE [LARGE SCALE GENOMIC DNA]</scope>
    <source>
        <strain evidence="7 8">cv. SW786</strain>
    </source>
</reference>
<dbReference type="Gene3D" id="1.25.40.10">
    <property type="entry name" value="Tetratricopeptide repeat domain"/>
    <property type="match status" value="2"/>
</dbReference>
<dbReference type="InParanoid" id="A0A7N2R3Y3"/>
<evidence type="ECO:0000256" key="5">
    <source>
        <dbReference type="ARBA" id="ARBA00023242"/>
    </source>
</evidence>
<name>A0A7N2R3Y3_QUELO</name>
<dbReference type="EnsemblPlants" id="QL04p091530:mrna">
    <property type="protein sequence ID" value="QL04p091530:mrna"/>
    <property type="gene ID" value="QL04p091530"/>
</dbReference>
<evidence type="ECO:0000256" key="3">
    <source>
        <dbReference type="ARBA" id="ARBA00022803"/>
    </source>
</evidence>
<dbReference type="PANTHER" id="PTHR36326">
    <property type="entry name" value="PROTEIN POLLENLESS 3-LIKE 2"/>
    <property type="match status" value="1"/>
</dbReference>
<accession>A0A7N2R3Y3</accession>
<keyword evidence="2" id="KW-0677">Repeat</keyword>
<dbReference type="FunCoup" id="A0A7N2R3Y3">
    <property type="interactions" value="3"/>
</dbReference>
<dbReference type="Gramene" id="QL04p091530:mrna">
    <property type="protein sequence ID" value="QL04p091530:mrna"/>
    <property type="gene ID" value="QL04p091530"/>
</dbReference>
<reference evidence="7" key="2">
    <citation type="submission" date="2021-01" db="UniProtKB">
        <authorList>
            <consortium name="EnsemblPlants"/>
        </authorList>
    </citation>
    <scope>IDENTIFICATION</scope>
</reference>
<dbReference type="Pfam" id="PF13181">
    <property type="entry name" value="TPR_8"/>
    <property type="match status" value="1"/>
</dbReference>
<keyword evidence="3" id="KW-0802">TPR repeat</keyword>
<evidence type="ECO:0000313" key="8">
    <source>
        <dbReference type="Proteomes" id="UP000594261"/>
    </source>
</evidence>
<comment type="similarity">
    <text evidence="6">Belongs to the MS5 protein family.</text>
</comment>
<evidence type="ECO:0000256" key="2">
    <source>
        <dbReference type="ARBA" id="ARBA00022737"/>
    </source>
</evidence>
<keyword evidence="4" id="KW-0175">Coiled coil</keyword>
<organism evidence="7 8">
    <name type="scientific">Quercus lobata</name>
    <name type="common">Valley oak</name>
    <dbReference type="NCBI Taxonomy" id="97700"/>
    <lineage>
        <taxon>Eukaryota</taxon>
        <taxon>Viridiplantae</taxon>
        <taxon>Streptophyta</taxon>
        <taxon>Embryophyta</taxon>
        <taxon>Tracheophyta</taxon>
        <taxon>Spermatophyta</taxon>
        <taxon>Magnoliopsida</taxon>
        <taxon>eudicotyledons</taxon>
        <taxon>Gunneridae</taxon>
        <taxon>Pentapetalae</taxon>
        <taxon>rosids</taxon>
        <taxon>fabids</taxon>
        <taxon>Fagales</taxon>
        <taxon>Fagaceae</taxon>
        <taxon>Quercus</taxon>
    </lineage>
</organism>
<comment type="subcellular location">
    <subcellularLocation>
        <location evidence="1">Nucleus</location>
    </subcellularLocation>
</comment>
<dbReference type="InterPro" id="IPR019734">
    <property type="entry name" value="TPR_rpt"/>
</dbReference>
<dbReference type="OMA" id="SSKNEMM"/>
<evidence type="ECO:0000256" key="4">
    <source>
        <dbReference type="ARBA" id="ARBA00023054"/>
    </source>
</evidence>
<evidence type="ECO:0000313" key="7">
    <source>
        <dbReference type="EnsemblPlants" id="QL04p091530:mrna"/>
    </source>
</evidence>
<evidence type="ECO:0000256" key="1">
    <source>
        <dbReference type="ARBA" id="ARBA00004123"/>
    </source>
</evidence>
<dbReference type="InterPro" id="IPR044961">
    <property type="entry name" value="MS5/SDI1"/>
</dbReference>
<protein>
    <submittedName>
        <fullName evidence="7">Uncharacterized protein</fullName>
    </submittedName>
</protein>
<dbReference type="SUPFAM" id="SSF48452">
    <property type="entry name" value="TPR-like"/>
    <property type="match status" value="1"/>
</dbReference>
<dbReference type="Proteomes" id="UP000594261">
    <property type="component" value="Chromosome 4"/>
</dbReference>
<keyword evidence="8" id="KW-1185">Reference proteome</keyword>